<proteinExistence type="predicted"/>
<dbReference type="NCBIfam" id="TIGR00654">
    <property type="entry name" value="PhzF_family"/>
    <property type="match status" value="1"/>
</dbReference>
<dbReference type="Proteomes" id="UP000263377">
    <property type="component" value="Unassembled WGS sequence"/>
</dbReference>
<dbReference type="Pfam" id="PF02567">
    <property type="entry name" value="PhzC-PhzF"/>
    <property type="match status" value="1"/>
</dbReference>
<accession>A0A372ZQN4</accession>
<dbReference type="InterPro" id="IPR003719">
    <property type="entry name" value="Phenazine_PhzF-like"/>
</dbReference>
<name>A0A372ZQN4_9ACTN</name>
<comment type="caution">
    <text evidence="2">The sequence shown here is derived from an EMBL/GenBank/DDBJ whole genome shotgun (WGS) entry which is preliminary data.</text>
</comment>
<organism evidence="2 3">
    <name type="scientific">Kitasatospora xanthocidica</name>
    <dbReference type="NCBI Taxonomy" id="83382"/>
    <lineage>
        <taxon>Bacteria</taxon>
        <taxon>Bacillati</taxon>
        <taxon>Actinomycetota</taxon>
        <taxon>Actinomycetes</taxon>
        <taxon>Kitasatosporales</taxon>
        <taxon>Streptomycetaceae</taxon>
        <taxon>Kitasatospora</taxon>
    </lineage>
</organism>
<feature type="compositionally biased region" description="Low complexity" evidence="1">
    <location>
        <begin position="42"/>
        <end position="52"/>
    </location>
</feature>
<reference evidence="2 3" key="1">
    <citation type="submission" date="2018-08" db="EMBL/GenBank/DDBJ databases">
        <title>Diversity &amp; Physiological Properties of Lignin-Decomposing Actinobacteria from Soil.</title>
        <authorList>
            <person name="Roh S.G."/>
            <person name="Kim S.B."/>
        </authorList>
    </citation>
    <scope>NUCLEOTIDE SEQUENCE [LARGE SCALE GENOMIC DNA]</scope>
    <source>
        <strain evidence="2 3">MMS17-GH009</strain>
    </source>
</reference>
<dbReference type="EMBL" id="QVIG01000001">
    <property type="protein sequence ID" value="RGD57720.1"/>
    <property type="molecule type" value="Genomic_DNA"/>
</dbReference>
<evidence type="ECO:0000313" key="2">
    <source>
        <dbReference type="EMBL" id="RGD57720.1"/>
    </source>
</evidence>
<dbReference type="SUPFAM" id="SSF54506">
    <property type="entry name" value="Diaminopimelate epimerase-like"/>
    <property type="match status" value="1"/>
</dbReference>
<evidence type="ECO:0000256" key="1">
    <source>
        <dbReference type="SAM" id="MobiDB-lite"/>
    </source>
</evidence>
<dbReference type="Gene3D" id="3.10.310.10">
    <property type="entry name" value="Diaminopimelate Epimerase, Chain A, domain 1"/>
    <property type="match status" value="2"/>
</dbReference>
<gene>
    <name evidence="2" type="ORF">DR950_07890</name>
</gene>
<dbReference type="AlphaFoldDB" id="A0A372ZQN4"/>
<dbReference type="PANTHER" id="PTHR13774:SF32">
    <property type="entry name" value="ANTISENSE-ENHANCING SEQUENCE 1"/>
    <property type="match status" value="1"/>
</dbReference>
<keyword evidence="3" id="KW-1185">Reference proteome</keyword>
<sequence length="381" mass="39933">MRSPDASADPRVQTWAPWTRHSPRPSSTNRPRRPDDHHAQRQPRQPRTTAQPMTAEPLEERTAMTTHSAGTPALPTLTSDNSTFSGDDGCMKFELVEVFGNEPLTGGPLGVVTCAAACDDALMQRLAARLAMPETVFLRRGDGGEVEVRIFTPYVELDFAGHPLVGAAAVAVRQGLAQPGRVALRTRGGIVHAQVGPTGESAVLEERACQVGPPVVPDLVCEAVGLAPDAAVGPVRLASAGLGFACLPVSAADLESAEALPHRVAALAERVPGLAGVFGVAVFVPQLPEVRARVFVPEPVCAEDPATGSAALAMAGWLAHTGPIDKPLVFDIVQGTTELGFSRLRVEVRRNADGGIFASVGGGVRTLLKGQLMTGKMVDRA</sequence>
<dbReference type="GO" id="GO:0016853">
    <property type="term" value="F:isomerase activity"/>
    <property type="evidence" value="ECO:0007669"/>
    <property type="project" value="TreeGrafter"/>
</dbReference>
<protein>
    <submittedName>
        <fullName evidence="2">PhzF family phenazine biosynthesis protein</fullName>
    </submittedName>
</protein>
<dbReference type="GO" id="GO:0005737">
    <property type="term" value="C:cytoplasm"/>
    <property type="evidence" value="ECO:0007669"/>
    <property type="project" value="TreeGrafter"/>
</dbReference>
<feature type="region of interest" description="Disordered" evidence="1">
    <location>
        <begin position="1"/>
        <end position="81"/>
    </location>
</feature>
<evidence type="ECO:0000313" key="3">
    <source>
        <dbReference type="Proteomes" id="UP000263377"/>
    </source>
</evidence>
<dbReference type="PANTHER" id="PTHR13774">
    <property type="entry name" value="PHENAZINE BIOSYNTHESIS PROTEIN"/>
    <property type="match status" value="1"/>
</dbReference>